<dbReference type="PROSITE" id="PS51257">
    <property type="entry name" value="PROKAR_LIPOPROTEIN"/>
    <property type="match status" value="1"/>
</dbReference>
<feature type="chain" id="PRO_5045767473" evidence="2">
    <location>
        <begin position="25"/>
        <end position="215"/>
    </location>
</feature>
<dbReference type="RefSeq" id="WP_349054183.1">
    <property type="nucleotide sequence ID" value="NZ_JBBNPS010000016.1"/>
</dbReference>
<evidence type="ECO:0000256" key="1">
    <source>
        <dbReference type="SAM" id="MobiDB-lite"/>
    </source>
</evidence>
<keyword evidence="5" id="KW-1185">Reference proteome</keyword>
<dbReference type="Pfam" id="PF10646">
    <property type="entry name" value="Germane"/>
    <property type="match status" value="1"/>
</dbReference>
<feature type="signal peptide" evidence="2">
    <location>
        <begin position="1"/>
        <end position="24"/>
    </location>
</feature>
<evidence type="ECO:0000256" key="2">
    <source>
        <dbReference type="SAM" id="SignalP"/>
    </source>
</evidence>
<comment type="caution">
    <text evidence="4">The sequence shown here is derived from an EMBL/GenBank/DDBJ whole genome shotgun (WGS) entry which is preliminary data.</text>
</comment>
<feature type="region of interest" description="Disordered" evidence="1">
    <location>
        <begin position="32"/>
        <end position="82"/>
    </location>
</feature>
<sequence>MKKIKLTAITGICLGLLLVATGCAKDAAQAEEANNQVEVVENQKTSEDLNREAEENAANAAENNEAKDVEDKDKKDGEEQSYKVTLTYPSSDYIVNGDEENKKVTEQVTIDASKDDIVNKVLEQLAQSPKAEGAESTGLDKFDFSKSKLDGTTAVVDLSGDLSGGSLEEDVLARSIVNSLLSVDGIKAVEFTVNSEKAESLMGHVEISEPFTKNL</sequence>
<dbReference type="EMBL" id="JBBNPS010000016">
    <property type="protein sequence ID" value="MEQ3353897.1"/>
    <property type="molecule type" value="Genomic_DNA"/>
</dbReference>
<organism evidence="4 5">
    <name type="scientific">Aedoeadaptatus acetigenes</name>
    <dbReference type="NCBI Taxonomy" id="2981723"/>
    <lineage>
        <taxon>Bacteria</taxon>
        <taxon>Bacillati</taxon>
        <taxon>Bacillota</taxon>
        <taxon>Tissierellia</taxon>
        <taxon>Tissierellales</taxon>
        <taxon>Peptoniphilaceae</taxon>
        <taxon>Aedoeadaptatus</taxon>
    </lineage>
</organism>
<evidence type="ECO:0000313" key="5">
    <source>
        <dbReference type="Proteomes" id="UP001481872"/>
    </source>
</evidence>
<gene>
    <name evidence="4" type="ORF">AAA081_06285</name>
</gene>
<dbReference type="SMART" id="SM00909">
    <property type="entry name" value="Germane"/>
    <property type="match status" value="1"/>
</dbReference>
<reference evidence="4 5" key="1">
    <citation type="submission" date="2024-04" db="EMBL/GenBank/DDBJ databases">
        <title>Human intestinal bacterial collection.</title>
        <authorList>
            <person name="Pauvert C."/>
            <person name="Hitch T.C.A."/>
            <person name="Clavel T."/>
        </authorList>
    </citation>
    <scope>NUCLEOTIDE SEQUENCE [LARGE SCALE GENOMIC DNA]</scope>
    <source>
        <strain evidence="4 5">CLA-SR-H026</strain>
    </source>
</reference>
<evidence type="ECO:0000259" key="3">
    <source>
        <dbReference type="SMART" id="SM00909"/>
    </source>
</evidence>
<proteinExistence type="predicted"/>
<protein>
    <submittedName>
        <fullName evidence="4">GerMN domain-containing protein</fullName>
    </submittedName>
</protein>
<dbReference type="Proteomes" id="UP001481872">
    <property type="component" value="Unassembled WGS sequence"/>
</dbReference>
<accession>A0ABV1J7V4</accession>
<name>A0ABV1J7V4_9FIRM</name>
<feature type="domain" description="GerMN" evidence="3">
    <location>
        <begin position="118"/>
        <end position="202"/>
    </location>
</feature>
<feature type="compositionally biased region" description="Basic and acidic residues" evidence="1">
    <location>
        <begin position="64"/>
        <end position="81"/>
    </location>
</feature>
<keyword evidence="2" id="KW-0732">Signal</keyword>
<evidence type="ECO:0000313" key="4">
    <source>
        <dbReference type="EMBL" id="MEQ3353897.1"/>
    </source>
</evidence>
<dbReference type="InterPro" id="IPR019606">
    <property type="entry name" value="GerMN"/>
</dbReference>
<feature type="compositionally biased region" description="Low complexity" evidence="1">
    <location>
        <begin position="32"/>
        <end position="43"/>
    </location>
</feature>
<feature type="compositionally biased region" description="Basic and acidic residues" evidence="1">
    <location>
        <begin position="44"/>
        <end position="54"/>
    </location>
</feature>